<dbReference type="InterPro" id="IPR037997">
    <property type="entry name" value="Dgk1-like"/>
</dbReference>
<sequence>MMGLISTEMKGSHNHIPRKIYHLVSASIIPTIYLLEIFDRDLIIVSVSIVTALWLGFDFARIYVRPINELFSRSFSFLMKEKEVDQLTGMSYVLIGSTIALLLFPPMVAVASLYFMSIGDPAASIIGKAIGRFKVSGGRTAEGSAAMFMVCLLVAFSLDLNFRAVFGAFAAVLTELFSGAIDDNLTVPVISGVVMIILGVN</sequence>
<evidence type="ECO:0000313" key="2">
    <source>
        <dbReference type="EMBL" id="VAX25623.1"/>
    </source>
</evidence>
<keyword evidence="1" id="KW-0472">Membrane</keyword>
<dbReference type="EMBL" id="UOGE01000107">
    <property type="protein sequence ID" value="VAX25623.1"/>
    <property type="molecule type" value="Genomic_DNA"/>
</dbReference>
<evidence type="ECO:0008006" key="3">
    <source>
        <dbReference type="Google" id="ProtNLM"/>
    </source>
</evidence>
<dbReference type="GO" id="GO:0004143">
    <property type="term" value="F:ATP-dependent diacylglycerol kinase activity"/>
    <property type="evidence" value="ECO:0007669"/>
    <property type="project" value="InterPro"/>
</dbReference>
<keyword evidence="1" id="KW-1133">Transmembrane helix</keyword>
<feature type="transmembrane region" description="Helical" evidence="1">
    <location>
        <begin position="20"/>
        <end position="38"/>
    </location>
</feature>
<name>A0A3B1CLN4_9ZZZZ</name>
<dbReference type="AlphaFoldDB" id="A0A3B1CLN4"/>
<proteinExistence type="predicted"/>
<feature type="transmembrane region" description="Helical" evidence="1">
    <location>
        <begin position="44"/>
        <end position="64"/>
    </location>
</feature>
<dbReference type="PANTHER" id="PTHR31303">
    <property type="entry name" value="CTP-DEPENDENT DIACYLGLYCEROL KINASE 1"/>
    <property type="match status" value="1"/>
</dbReference>
<keyword evidence="1" id="KW-0812">Transmembrane</keyword>
<accession>A0A3B1CLN4</accession>
<feature type="transmembrane region" description="Helical" evidence="1">
    <location>
        <begin position="84"/>
        <end position="104"/>
    </location>
</feature>
<organism evidence="2">
    <name type="scientific">hydrothermal vent metagenome</name>
    <dbReference type="NCBI Taxonomy" id="652676"/>
    <lineage>
        <taxon>unclassified sequences</taxon>
        <taxon>metagenomes</taxon>
        <taxon>ecological metagenomes</taxon>
    </lineage>
</organism>
<reference evidence="2" key="1">
    <citation type="submission" date="2018-06" db="EMBL/GenBank/DDBJ databases">
        <authorList>
            <person name="Zhirakovskaya E."/>
        </authorList>
    </citation>
    <scope>NUCLEOTIDE SEQUENCE</scope>
</reference>
<evidence type="ECO:0000256" key="1">
    <source>
        <dbReference type="SAM" id="Phobius"/>
    </source>
</evidence>
<protein>
    <recommendedName>
        <fullName evidence="3">Phosphatidate cytidylyltransferase</fullName>
    </recommendedName>
</protein>
<gene>
    <name evidence="2" type="ORF">MNBD_NITROSPINAE02-583</name>
</gene>
<feature type="transmembrane region" description="Helical" evidence="1">
    <location>
        <begin position="143"/>
        <end position="173"/>
    </location>
</feature>
<dbReference type="PANTHER" id="PTHR31303:SF1">
    <property type="entry name" value="CTP-DEPENDENT DIACYLGLYCEROL KINASE 1"/>
    <property type="match status" value="1"/>
</dbReference>